<dbReference type="InterPro" id="IPR002298">
    <property type="entry name" value="DNA_polymerase_A"/>
</dbReference>
<evidence type="ECO:0000313" key="4">
    <source>
        <dbReference type="EMBL" id="BAS69535.1"/>
    </source>
</evidence>
<protein>
    <submittedName>
        <fullName evidence="4">DNA polymerase</fullName>
    </submittedName>
</protein>
<dbReference type="InterPro" id="IPR043502">
    <property type="entry name" value="DNA/RNA_pol_sf"/>
</dbReference>
<dbReference type="GeneID" id="54975719"/>
<sequence length="274" mass="31419">MLCAMTKDTDLLSLLQAGTDMHCYRLAFRLGEPYEDVMEKCHNEEHPQHKEYKQMRTDIKPLSFADQYGATAGGIAFNVGCTVEFAEQFQENEMKMFPISRGFRQVIADEVERTGALPSGIHREMGPSGFWQVYRRGYFRAPSTTCYSFRQHPQWDKEARQEVMKYKATQMANYPFQGESGFMMSSSMGRICRWLISKDWFDGKVCLINNVHDAAYLDVADEEVGREAALGVKAIMEDAPRHMTALWPEYDMVDVPFPAAAEMGPNMQHKTHIH</sequence>
<dbReference type="InterPro" id="IPR001098">
    <property type="entry name" value="DNA-dir_DNA_pol_A_palm_dom"/>
</dbReference>
<dbReference type="RefSeq" id="YP_009785650.1">
    <property type="nucleotide sequence ID" value="NC_047758.1"/>
</dbReference>
<feature type="domain" description="DNA-directed DNA polymerase family A palm" evidence="3">
    <location>
        <begin position="2"/>
        <end position="267"/>
    </location>
</feature>
<dbReference type="GO" id="GO:0039693">
    <property type="term" value="P:viral DNA genome replication"/>
    <property type="evidence" value="ECO:0007669"/>
    <property type="project" value="UniProtKB-KW"/>
</dbReference>
<dbReference type="Gene3D" id="3.30.70.370">
    <property type="match status" value="1"/>
</dbReference>
<dbReference type="Proteomes" id="UP000223044">
    <property type="component" value="Segment"/>
</dbReference>
<name>A0A0N7KC13_9CAUD</name>
<dbReference type="EMBL" id="LC063634">
    <property type="protein sequence ID" value="BAS69535.1"/>
    <property type="molecule type" value="Genomic_DNA"/>
</dbReference>
<gene>
    <name evidence="4" type="primary">gp29</name>
</gene>
<keyword evidence="5" id="KW-1185">Reference proteome</keyword>
<keyword evidence="1" id="KW-0235">DNA replication</keyword>
<reference evidence="4 5" key="1">
    <citation type="journal article" date="2016" name="Genome Announc.">
        <title>Genome Sequence of Pectobacterium carotovorum Phage PPWS1, Isolated from Japanese Horseradish [Eutrema japonicum (Miq.) Koidz] Showing Soft-Rot Symptoms.</title>
        <authorList>
            <person name="Hirata H."/>
            <person name="Kashihara M."/>
            <person name="Horiike T."/>
            <person name="Suzuki T."/>
            <person name="Dohra H."/>
            <person name="Netsu O."/>
            <person name="Tsuyumu S."/>
        </authorList>
    </citation>
    <scope>NUCLEOTIDE SEQUENCE [LARGE SCALE GENOMIC DNA]</scope>
</reference>
<dbReference type="SUPFAM" id="SSF56672">
    <property type="entry name" value="DNA/RNA polymerases"/>
    <property type="match status" value="1"/>
</dbReference>
<organism evidence="4 5">
    <name type="scientific">Pectobacterium phage PPWS1</name>
    <dbReference type="NCBI Taxonomy" id="1685500"/>
    <lineage>
        <taxon>Viruses</taxon>
        <taxon>Duplodnaviria</taxon>
        <taxon>Heunggongvirae</taxon>
        <taxon>Uroviricota</taxon>
        <taxon>Caudoviricetes</taxon>
        <taxon>Autographivirales</taxon>
        <taxon>Autoscriptoviridae</taxon>
        <taxon>Corkvirinae</taxon>
        <taxon>Kotilavirus</taxon>
        <taxon>Kotilavirus PPWS1</taxon>
    </lineage>
</organism>
<dbReference type="KEGG" id="vg:54975719"/>
<dbReference type="GO" id="GO:0006302">
    <property type="term" value="P:double-strand break repair"/>
    <property type="evidence" value="ECO:0007669"/>
    <property type="project" value="TreeGrafter"/>
</dbReference>
<evidence type="ECO:0000256" key="2">
    <source>
        <dbReference type="ARBA" id="ARBA00023109"/>
    </source>
</evidence>
<dbReference type="GO" id="GO:0003887">
    <property type="term" value="F:DNA-directed DNA polymerase activity"/>
    <property type="evidence" value="ECO:0007669"/>
    <property type="project" value="InterPro"/>
</dbReference>
<dbReference type="Pfam" id="PF00476">
    <property type="entry name" value="DNA_pol_A"/>
    <property type="match status" value="1"/>
</dbReference>
<evidence type="ECO:0000313" key="5">
    <source>
        <dbReference type="Proteomes" id="UP000223044"/>
    </source>
</evidence>
<dbReference type="PANTHER" id="PTHR10133">
    <property type="entry name" value="DNA POLYMERASE I"/>
    <property type="match status" value="1"/>
</dbReference>
<accession>A0A0N7KC13</accession>
<dbReference type="PANTHER" id="PTHR10133:SF27">
    <property type="entry name" value="DNA POLYMERASE NU"/>
    <property type="match status" value="1"/>
</dbReference>
<keyword evidence="2" id="KW-1194">Viral DNA replication</keyword>
<proteinExistence type="predicted"/>
<evidence type="ECO:0000256" key="1">
    <source>
        <dbReference type="ARBA" id="ARBA00022705"/>
    </source>
</evidence>
<dbReference type="Gene3D" id="1.10.150.20">
    <property type="entry name" value="5' to 3' exonuclease, C-terminal subdomain"/>
    <property type="match status" value="1"/>
</dbReference>
<dbReference type="GO" id="GO:0003677">
    <property type="term" value="F:DNA binding"/>
    <property type="evidence" value="ECO:0007669"/>
    <property type="project" value="InterPro"/>
</dbReference>
<evidence type="ECO:0000259" key="3">
    <source>
        <dbReference type="Pfam" id="PF00476"/>
    </source>
</evidence>
<dbReference type="GO" id="GO:0006261">
    <property type="term" value="P:DNA-templated DNA replication"/>
    <property type="evidence" value="ECO:0007669"/>
    <property type="project" value="InterPro"/>
</dbReference>